<protein>
    <submittedName>
        <fullName evidence="1">Uncharacterized protein</fullName>
    </submittedName>
</protein>
<dbReference type="AlphaFoldDB" id="A0AAQ3TXM2"/>
<dbReference type="Proteomes" id="UP001341281">
    <property type="component" value="Chromosome 06"/>
</dbReference>
<dbReference type="PANTHER" id="PTHR45835">
    <property type="entry name" value="YALI0A06105P"/>
    <property type="match status" value="1"/>
</dbReference>
<evidence type="ECO:0000313" key="1">
    <source>
        <dbReference type="EMBL" id="WVZ80137.1"/>
    </source>
</evidence>
<dbReference type="InterPro" id="IPR036397">
    <property type="entry name" value="RNaseH_sf"/>
</dbReference>
<accession>A0AAQ3TXM2</accession>
<keyword evidence="2" id="KW-1185">Reference proteome</keyword>
<organism evidence="1 2">
    <name type="scientific">Paspalum notatum var. saurae</name>
    <dbReference type="NCBI Taxonomy" id="547442"/>
    <lineage>
        <taxon>Eukaryota</taxon>
        <taxon>Viridiplantae</taxon>
        <taxon>Streptophyta</taxon>
        <taxon>Embryophyta</taxon>
        <taxon>Tracheophyta</taxon>
        <taxon>Spermatophyta</taxon>
        <taxon>Magnoliopsida</taxon>
        <taxon>Liliopsida</taxon>
        <taxon>Poales</taxon>
        <taxon>Poaceae</taxon>
        <taxon>PACMAD clade</taxon>
        <taxon>Panicoideae</taxon>
        <taxon>Andropogonodae</taxon>
        <taxon>Paspaleae</taxon>
        <taxon>Paspalinae</taxon>
        <taxon>Paspalum</taxon>
    </lineage>
</organism>
<dbReference type="PANTHER" id="PTHR45835:SF99">
    <property type="entry name" value="CHROMO DOMAIN-CONTAINING PROTEIN-RELATED"/>
    <property type="match status" value="1"/>
</dbReference>
<name>A0AAQ3TXM2_PASNO</name>
<feature type="non-terminal residue" evidence="1">
    <location>
        <position position="173"/>
    </location>
</feature>
<evidence type="ECO:0000313" key="2">
    <source>
        <dbReference type="Proteomes" id="UP001341281"/>
    </source>
</evidence>
<proteinExistence type="predicted"/>
<dbReference type="Gene3D" id="3.30.420.10">
    <property type="entry name" value="Ribonuclease H-like superfamily/Ribonuclease H"/>
    <property type="match status" value="1"/>
</dbReference>
<sequence length="173" mass="20171">YGTSWDKSLPCADFSYNNTYQDSLKKSPFEELYGKRCRTLFFWNQTGEKQIVRENLRVAYSWKRSYADVRRRDLAFKVDNHVYLKVSPMRGPPVQYERKASTQIDRALPPNSSGVHDVFHVSPLKKCLKVLRRTSTVLEGLEKELPETKRPGCDECSAVTIQRLRLYGNERMS</sequence>
<reference evidence="1 2" key="1">
    <citation type="submission" date="2024-02" db="EMBL/GenBank/DDBJ databases">
        <title>High-quality chromosome-scale genome assembly of Pensacola bahiagrass (Paspalum notatum Flugge var. saurae).</title>
        <authorList>
            <person name="Vega J.M."/>
            <person name="Podio M."/>
            <person name="Orjuela J."/>
            <person name="Siena L.A."/>
            <person name="Pessino S.C."/>
            <person name="Combes M.C."/>
            <person name="Mariac C."/>
            <person name="Albertini E."/>
            <person name="Pupilli F."/>
            <person name="Ortiz J.P.A."/>
            <person name="Leblanc O."/>
        </authorList>
    </citation>
    <scope>NUCLEOTIDE SEQUENCE [LARGE SCALE GENOMIC DNA]</scope>
    <source>
        <strain evidence="1">R1</strain>
        <tissue evidence="1">Leaf</tissue>
    </source>
</reference>
<dbReference type="EMBL" id="CP144750">
    <property type="protein sequence ID" value="WVZ80137.1"/>
    <property type="molecule type" value="Genomic_DNA"/>
</dbReference>
<gene>
    <name evidence="1" type="ORF">U9M48_027636</name>
</gene>
<dbReference type="GO" id="GO:0003676">
    <property type="term" value="F:nucleic acid binding"/>
    <property type="evidence" value="ECO:0007669"/>
    <property type="project" value="InterPro"/>
</dbReference>